<dbReference type="AlphaFoldDB" id="A0A7U2EZL3"/>
<reference evidence="2" key="1">
    <citation type="journal article" date="2021" name="BMC Genomics">
        <title>Chromosome-level genome assembly and manually-curated proteome of model necrotroph Parastagonospora nodorum Sn15 reveals a genome-wide trove of candidate effector homologs, and redundancy of virulence-related functions within an accessory chromosome.</title>
        <authorList>
            <person name="Bertazzoni S."/>
            <person name="Jones D.A.B."/>
            <person name="Phan H.T."/>
            <person name="Tan K.-C."/>
            <person name="Hane J.K."/>
        </authorList>
    </citation>
    <scope>NUCLEOTIDE SEQUENCE [LARGE SCALE GENOMIC DNA]</scope>
    <source>
        <strain evidence="2">SN15 / ATCC MYA-4574 / FGSC 10173)</strain>
    </source>
</reference>
<proteinExistence type="predicted"/>
<evidence type="ECO:0000313" key="1">
    <source>
        <dbReference type="EMBL" id="QRC96039.1"/>
    </source>
</evidence>
<gene>
    <name evidence="1" type="ORF">JI435_408230</name>
</gene>
<dbReference type="VEuPathDB" id="FungiDB:JI435_408230"/>
<accession>A0A7U2EZL3</accession>
<sequence>MYVSLERERERKMEMERNEYESLDQATSMILSRLCYVTLCTMLAISNSSFSAEPTSHHITPPTSTN</sequence>
<evidence type="ECO:0000313" key="2">
    <source>
        <dbReference type="Proteomes" id="UP000663193"/>
    </source>
</evidence>
<keyword evidence="2" id="KW-1185">Reference proteome</keyword>
<dbReference type="Proteomes" id="UP000663193">
    <property type="component" value="Chromosome 6"/>
</dbReference>
<dbReference type="EMBL" id="CP069028">
    <property type="protein sequence ID" value="QRC96039.1"/>
    <property type="molecule type" value="Genomic_DNA"/>
</dbReference>
<protein>
    <submittedName>
        <fullName evidence="1">Uncharacterized protein</fullName>
    </submittedName>
</protein>
<organism evidence="1 2">
    <name type="scientific">Phaeosphaeria nodorum (strain SN15 / ATCC MYA-4574 / FGSC 10173)</name>
    <name type="common">Glume blotch fungus</name>
    <name type="synonym">Parastagonospora nodorum</name>
    <dbReference type="NCBI Taxonomy" id="321614"/>
    <lineage>
        <taxon>Eukaryota</taxon>
        <taxon>Fungi</taxon>
        <taxon>Dikarya</taxon>
        <taxon>Ascomycota</taxon>
        <taxon>Pezizomycotina</taxon>
        <taxon>Dothideomycetes</taxon>
        <taxon>Pleosporomycetidae</taxon>
        <taxon>Pleosporales</taxon>
        <taxon>Pleosporineae</taxon>
        <taxon>Phaeosphaeriaceae</taxon>
        <taxon>Parastagonospora</taxon>
    </lineage>
</organism>
<name>A0A7U2EZL3_PHANO</name>